<feature type="domain" description="Integrator complex subunit 9-like C-terminal" evidence="1">
    <location>
        <begin position="19"/>
        <end position="71"/>
    </location>
</feature>
<dbReference type="Proteomes" id="UP000440578">
    <property type="component" value="Unassembled WGS sequence"/>
</dbReference>
<keyword evidence="3" id="KW-1185">Reference proteome</keyword>
<reference evidence="2 3" key="1">
    <citation type="submission" date="2019-07" db="EMBL/GenBank/DDBJ databases">
        <title>Draft genome assembly of a fouling barnacle, Amphibalanus amphitrite (Darwin, 1854): The first reference genome for Thecostraca.</title>
        <authorList>
            <person name="Kim W."/>
        </authorList>
    </citation>
    <scope>NUCLEOTIDE SEQUENCE [LARGE SCALE GENOMIC DNA]</scope>
    <source>
        <strain evidence="2">SNU_AA5</strain>
        <tissue evidence="2">Soma without cirri and trophi</tissue>
    </source>
</reference>
<evidence type="ECO:0000313" key="2">
    <source>
        <dbReference type="EMBL" id="KAF0308562.1"/>
    </source>
</evidence>
<protein>
    <submittedName>
        <fullName evidence="2">Integrator complex subunit 9</fullName>
    </submittedName>
</protein>
<organism evidence="2 3">
    <name type="scientific">Amphibalanus amphitrite</name>
    <name type="common">Striped barnacle</name>
    <name type="synonym">Balanus amphitrite</name>
    <dbReference type="NCBI Taxonomy" id="1232801"/>
    <lineage>
        <taxon>Eukaryota</taxon>
        <taxon>Metazoa</taxon>
        <taxon>Ecdysozoa</taxon>
        <taxon>Arthropoda</taxon>
        <taxon>Crustacea</taxon>
        <taxon>Multicrustacea</taxon>
        <taxon>Cirripedia</taxon>
        <taxon>Thoracica</taxon>
        <taxon>Thoracicalcarea</taxon>
        <taxon>Balanomorpha</taxon>
        <taxon>Balanoidea</taxon>
        <taxon>Balanidae</taxon>
        <taxon>Amphibalaninae</taxon>
        <taxon>Amphibalanus</taxon>
    </lineage>
</organism>
<dbReference type="OrthoDB" id="5600060at2759"/>
<sequence length="72" mass="7972">MGLVQGPIFNMERPSLVAARQVEEGPNGVIVHLQEEDTLIQIDASSTHIICGGDETLRCKLRDTLLHCLNKF</sequence>
<dbReference type="AlphaFoldDB" id="A0A6A4X2N9"/>
<dbReference type="EMBL" id="VIIS01000478">
    <property type="protein sequence ID" value="KAF0308562.1"/>
    <property type="molecule type" value="Genomic_DNA"/>
</dbReference>
<evidence type="ECO:0000259" key="1">
    <source>
        <dbReference type="Pfam" id="PF21382"/>
    </source>
</evidence>
<gene>
    <name evidence="2" type="primary">Ints9</name>
    <name evidence="2" type="ORF">FJT64_020249</name>
</gene>
<name>A0A6A4X2N9_AMPAM</name>
<comment type="caution">
    <text evidence="2">The sequence shown here is derived from an EMBL/GenBank/DDBJ whole genome shotgun (WGS) entry which is preliminary data.</text>
</comment>
<dbReference type="Pfam" id="PF21382">
    <property type="entry name" value="IntS9_C"/>
    <property type="match status" value="1"/>
</dbReference>
<accession>A0A6A4X2N9</accession>
<dbReference type="InterPro" id="IPR048660">
    <property type="entry name" value="IntS9-like_C"/>
</dbReference>
<proteinExistence type="predicted"/>
<evidence type="ECO:0000313" key="3">
    <source>
        <dbReference type="Proteomes" id="UP000440578"/>
    </source>
</evidence>